<dbReference type="PANTHER" id="PTHR46140">
    <property type="entry name" value="VACUOLAR TRANSPORTER CHAPERONE 1-RELATED"/>
    <property type="match status" value="1"/>
</dbReference>
<proteinExistence type="predicted"/>
<dbReference type="AlphaFoldDB" id="A0A9P0QS37"/>
<dbReference type="Proteomes" id="UP000837801">
    <property type="component" value="Unassembled WGS sequence"/>
</dbReference>
<keyword evidence="3 7" id="KW-0812">Transmembrane</keyword>
<evidence type="ECO:0000256" key="6">
    <source>
        <dbReference type="SAM" id="MobiDB-lite"/>
    </source>
</evidence>
<dbReference type="PROSITE" id="PS51382">
    <property type="entry name" value="SPX"/>
    <property type="match status" value="1"/>
</dbReference>
<dbReference type="EMBL" id="CAKXYY010000012">
    <property type="protein sequence ID" value="CAH2353736.1"/>
    <property type="molecule type" value="Genomic_DNA"/>
</dbReference>
<keyword evidence="2" id="KW-0926">Vacuole</keyword>
<feature type="transmembrane region" description="Helical" evidence="7">
    <location>
        <begin position="706"/>
        <end position="723"/>
    </location>
</feature>
<dbReference type="OrthoDB" id="6493944at2759"/>
<feature type="domain" description="SPX" evidence="8">
    <location>
        <begin position="1"/>
        <end position="138"/>
    </location>
</feature>
<reference evidence="9" key="1">
    <citation type="submission" date="2022-03" db="EMBL/GenBank/DDBJ databases">
        <authorList>
            <person name="Legras J.-L."/>
            <person name="Devillers H."/>
            <person name="Grondin C."/>
        </authorList>
    </citation>
    <scope>NUCLEOTIDE SEQUENCE</scope>
    <source>
        <strain evidence="9">CLIB 1423</strain>
    </source>
</reference>
<evidence type="ECO:0000259" key="8">
    <source>
        <dbReference type="PROSITE" id="PS51382"/>
    </source>
</evidence>
<evidence type="ECO:0000256" key="2">
    <source>
        <dbReference type="ARBA" id="ARBA00022554"/>
    </source>
</evidence>
<feature type="compositionally biased region" description="Polar residues" evidence="6">
    <location>
        <begin position="541"/>
        <end position="556"/>
    </location>
</feature>
<keyword evidence="4 7" id="KW-1133">Transmembrane helix</keyword>
<evidence type="ECO:0000256" key="3">
    <source>
        <dbReference type="ARBA" id="ARBA00022692"/>
    </source>
</evidence>
<feature type="transmembrane region" description="Helical" evidence="7">
    <location>
        <begin position="676"/>
        <end position="694"/>
    </location>
</feature>
<evidence type="ECO:0000313" key="10">
    <source>
        <dbReference type="Proteomes" id="UP000837801"/>
    </source>
</evidence>
<feature type="region of interest" description="Disordered" evidence="6">
    <location>
        <begin position="575"/>
        <end position="616"/>
    </location>
</feature>
<dbReference type="InterPro" id="IPR003807">
    <property type="entry name" value="DUF202"/>
</dbReference>
<dbReference type="Gene3D" id="3.20.100.30">
    <property type="entry name" value="VTC, catalytic tunnel domain"/>
    <property type="match status" value="1"/>
</dbReference>
<evidence type="ECO:0000313" key="9">
    <source>
        <dbReference type="EMBL" id="CAH2353736.1"/>
    </source>
</evidence>
<gene>
    <name evidence="9" type="ORF">CLIB1423_12S01794</name>
</gene>
<accession>A0A9P0QS37</accession>
<dbReference type="Pfam" id="PF02656">
    <property type="entry name" value="DUF202"/>
    <property type="match status" value="1"/>
</dbReference>
<dbReference type="InterPro" id="IPR018966">
    <property type="entry name" value="VTC_domain"/>
</dbReference>
<comment type="caution">
    <text evidence="9">The sequence shown here is derived from an EMBL/GenBank/DDBJ whole genome shotgun (WGS) entry which is preliminary data.</text>
</comment>
<dbReference type="GO" id="GO:0000329">
    <property type="term" value="C:fungal-type vacuole membrane"/>
    <property type="evidence" value="ECO:0007669"/>
    <property type="project" value="TreeGrafter"/>
</dbReference>
<organism evidence="9 10">
    <name type="scientific">[Candida] railenensis</name>
    <dbReference type="NCBI Taxonomy" id="45579"/>
    <lineage>
        <taxon>Eukaryota</taxon>
        <taxon>Fungi</taxon>
        <taxon>Dikarya</taxon>
        <taxon>Ascomycota</taxon>
        <taxon>Saccharomycotina</taxon>
        <taxon>Pichiomycetes</taxon>
        <taxon>Debaryomycetaceae</taxon>
        <taxon>Kurtzmaniella</taxon>
    </lineage>
</organism>
<name>A0A9P0QS37_9ASCO</name>
<dbReference type="Pfam" id="PF09359">
    <property type="entry name" value="VTC"/>
    <property type="match status" value="1"/>
</dbReference>
<protein>
    <submittedName>
        <fullName evidence="9">Vacuolar transporter chaperone 2</fullName>
    </submittedName>
</protein>
<evidence type="ECO:0000256" key="1">
    <source>
        <dbReference type="ARBA" id="ARBA00004128"/>
    </source>
</evidence>
<feature type="transmembrane region" description="Helical" evidence="7">
    <location>
        <begin position="743"/>
        <end position="763"/>
    </location>
</feature>
<evidence type="ECO:0000256" key="7">
    <source>
        <dbReference type="SAM" id="Phobius"/>
    </source>
</evidence>
<keyword evidence="10" id="KW-1185">Reference proteome</keyword>
<evidence type="ECO:0000256" key="5">
    <source>
        <dbReference type="ARBA" id="ARBA00023136"/>
    </source>
</evidence>
<feature type="compositionally biased region" description="Acidic residues" evidence="6">
    <location>
        <begin position="597"/>
        <end position="608"/>
    </location>
</feature>
<dbReference type="PANTHER" id="PTHR46140:SF2">
    <property type="entry name" value="VACUOLAR TRANSPORTER CHAPERONE 3 COMPLEX SUBUNIT 3-RELATED"/>
    <property type="match status" value="1"/>
</dbReference>
<dbReference type="InterPro" id="IPR042267">
    <property type="entry name" value="VTC_sf"/>
</dbReference>
<comment type="subcellular location">
    <subcellularLocation>
        <location evidence="1">Vacuole membrane</location>
        <topology evidence="1">Multi-pass membrane protein</topology>
    </subcellularLocation>
</comment>
<dbReference type="GO" id="GO:0033254">
    <property type="term" value="C:vacuolar transporter chaperone complex"/>
    <property type="evidence" value="ECO:0007669"/>
    <property type="project" value="UniProtKB-ARBA"/>
</dbReference>
<dbReference type="InterPro" id="IPR004331">
    <property type="entry name" value="SPX_dom"/>
</dbReference>
<sequence>MLFGSKLDNEVYEPWKEYYMNYTSLKKLLKEGVILKNSWTEKDEQNFVSALDADLDKVYTFQSQKYDQLNDILEGLQIQTETASQQFDEKKFSVKLDETLAVAQELEHFQRLNYTGFTKIVKKHDRIHPEFSVKPLLNVRLKNLPYHNEDYSPLLYKISALFQFLRDNYKVDQSLSKLSSFHEDITKQEFESFKFWIHKDNLMEVKTNILRHLPVLVYRKDTKQHQTMEELMNNDSDDDENEDEDYNNPIINCLYFDSPSFELYNDKLIKANNSSSLRIKWVGKLLDKPKIIIEKKVFDQTSQDFNVGEKLSIKEKYLDSFVQGDFDSTKFVKKMNKRGSSKEEIESFEKVVNNLESFIKDHDLQPCVRSTYKRTAFQIPGDDKVRIVIDSDLTFIREDAFDHERPIRDPSKWHRTDIDSKINNPFSLLRKGEYSKFPYSVMEIKIKKNNNKQRSHWINELVSSHLVKEIPNFSKFIQGIASLFLEDDKLDNIPLWFHDLEGDIKVDPEQAYIDSKNVKKHNDEDNLLKFKTMISNSASAATFSPRSKSFSGSLLPQGTPPISELKLSEVEGQIVPEEGRSPPTGAANPASSRLDESSDEDEDDEEELPPLTPQHFINKITGGRDAVAKLIDVDSEEEEIQLPEGVSKPDSYIKNAGPLKIEPKVWMANERTFNRWLHVTTLLSSLTFVVYSSAKKSNSFQVAEGLAYFYFALTLFSGVWGYYTFNKRREIIIERSEKHLDNIVGPLIISIGLILALVINFIFGFKHLAQKQKVNNFTVAGLNDTFYAEHPFHKAVHEFVFRLVGY</sequence>
<dbReference type="GO" id="GO:0006799">
    <property type="term" value="P:polyphosphate biosynthetic process"/>
    <property type="evidence" value="ECO:0007669"/>
    <property type="project" value="UniProtKB-ARBA"/>
</dbReference>
<dbReference type="CDD" id="cd14480">
    <property type="entry name" value="SPX_VTC2_like"/>
    <property type="match status" value="1"/>
</dbReference>
<feature type="region of interest" description="Disordered" evidence="6">
    <location>
        <begin position="541"/>
        <end position="563"/>
    </location>
</feature>
<evidence type="ECO:0000256" key="4">
    <source>
        <dbReference type="ARBA" id="ARBA00022989"/>
    </source>
</evidence>
<keyword evidence="5 7" id="KW-0472">Membrane</keyword>
<dbReference type="InterPro" id="IPR051572">
    <property type="entry name" value="VTC_Complex_Subunit"/>
</dbReference>